<evidence type="ECO:0008006" key="15">
    <source>
        <dbReference type="Google" id="ProtNLM"/>
    </source>
</evidence>
<feature type="region of interest" description="Disordered" evidence="8">
    <location>
        <begin position="1461"/>
        <end position="1502"/>
    </location>
</feature>
<dbReference type="PANTHER" id="PTHR15722:SF7">
    <property type="entry name" value="INTRAFLAGELLAR TRANSPORT PROTEIN 140 HOMOLOG"/>
    <property type="match status" value="1"/>
</dbReference>
<dbReference type="InterPro" id="IPR011990">
    <property type="entry name" value="TPR-like_helical_dom_sf"/>
</dbReference>
<name>A0AAD7XN40_9STRA</name>
<dbReference type="Proteomes" id="UP001230188">
    <property type="component" value="Unassembled WGS sequence"/>
</dbReference>
<keyword evidence="4" id="KW-0802">TPR repeat</keyword>
<keyword evidence="6" id="KW-0966">Cell projection</keyword>
<dbReference type="Gene3D" id="2.130.10.10">
    <property type="entry name" value="YVTN repeat-like/Quinoprotein amine dehydrogenase"/>
    <property type="match status" value="2"/>
</dbReference>
<dbReference type="Pfam" id="PF23383">
    <property type="entry name" value="Beta-prop_IFT140_1st"/>
    <property type="match status" value="2"/>
</dbReference>
<dbReference type="InterPro" id="IPR056155">
    <property type="entry name" value="Beta-prop_IFT140_2nd"/>
</dbReference>
<dbReference type="Pfam" id="PF23385">
    <property type="entry name" value="Beta-prop_IFT140_2nd"/>
    <property type="match status" value="2"/>
</dbReference>
<comment type="subcellular location">
    <subcellularLocation>
        <location evidence="1">Cell projection</location>
        <location evidence="1">Cilium</location>
    </subcellularLocation>
</comment>
<gene>
    <name evidence="13" type="ORF">CTAYLR_002404</name>
</gene>
<dbReference type="GO" id="GO:0005930">
    <property type="term" value="C:axoneme"/>
    <property type="evidence" value="ECO:0007669"/>
    <property type="project" value="TreeGrafter"/>
</dbReference>
<dbReference type="SUPFAM" id="SSF50978">
    <property type="entry name" value="WD40 repeat-like"/>
    <property type="match status" value="1"/>
</dbReference>
<feature type="compositionally biased region" description="Basic and acidic residues" evidence="8">
    <location>
        <begin position="1467"/>
        <end position="1479"/>
    </location>
</feature>
<dbReference type="PANTHER" id="PTHR15722">
    <property type="entry name" value="IFT140/172-RELATED"/>
    <property type="match status" value="1"/>
</dbReference>
<evidence type="ECO:0000259" key="12">
    <source>
        <dbReference type="Pfam" id="PF24762"/>
    </source>
</evidence>
<dbReference type="EMBL" id="JAQMWT010000316">
    <property type="protein sequence ID" value="KAJ8605343.1"/>
    <property type="molecule type" value="Genomic_DNA"/>
</dbReference>
<evidence type="ECO:0000256" key="5">
    <source>
        <dbReference type="ARBA" id="ARBA00023069"/>
    </source>
</evidence>
<keyword evidence="5" id="KW-0969">Cilium</keyword>
<evidence type="ECO:0000256" key="6">
    <source>
        <dbReference type="ARBA" id="ARBA00023273"/>
    </source>
</evidence>
<keyword evidence="14" id="KW-1185">Reference proteome</keyword>
<feature type="domain" description="IFT140 first beta-propeller" evidence="9">
    <location>
        <begin position="18"/>
        <end position="138"/>
    </location>
</feature>
<dbReference type="InterPro" id="IPR001680">
    <property type="entry name" value="WD40_rpt"/>
</dbReference>
<dbReference type="InterPro" id="IPR011044">
    <property type="entry name" value="Quino_amine_DH_bsu"/>
</dbReference>
<protein>
    <recommendedName>
        <fullName evidence="15">Intraflagellar transport protein 140</fullName>
    </recommendedName>
</protein>
<dbReference type="SMART" id="SM00320">
    <property type="entry name" value="WD40"/>
    <property type="match status" value="7"/>
</dbReference>
<dbReference type="InterPro" id="IPR056154">
    <property type="entry name" value="Beta-prop_IFT140_1st"/>
</dbReference>
<comment type="caution">
    <text evidence="13">The sequence shown here is derived from an EMBL/GenBank/DDBJ whole genome shotgun (WGS) entry which is preliminary data.</text>
</comment>
<evidence type="ECO:0000256" key="1">
    <source>
        <dbReference type="ARBA" id="ARBA00004138"/>
    </source>
</evidence>
<sequence>MASLFLDFPCAVSGGAKVRQVTWCGVEPICAVVTDDNRISFYLEEGICLEECKIQRKCTATAAAWHPKAKLIASGWEDGHVSVWSIGTAATCCFASDKKHARSPLRVCAWSPSTTRLVTGDGSGTIIVWKADGRGGLSEFREYVAGSGVTCAAYSTKSEGPSVFFAGTSNGSVYAADDLGQAHEVTTLGARIDHMLFYEAKQRLVVLTRALVLVQLEMTREGRAIPVMKMKVSVAGGGADRGVRHVCWAGPGVIAAATGEALVRFWNLATDETYVLGLATARLERTARVASVAFNPLQRYLAVGTRDGRIAMWRFLGDYQRKPSEDVTTSAADWEAMPHSTACGGPIEELAWGPGQGLLAAASPDGATSLLSETVLHRLLRDDVGAIQLSTDTVRVERQNGASAVLRTDISIRGLAVSSRHIVAWNGQEARVYEWVAGDPRQIAKFPTTARAMALRDDTLVRTSTNLVELCNLQGVRKQKIPFSDGEGSPTHLDINGNFLAVATDTGLIKIFQVDRREPKQLGSPGRFDLEPATKQPGSPKQQQQQQQQRKAAMNTNQRKKTGKAIRSIKCNADGTRVSILADHVHGSSVRICEPDSRLHVYDTDRDVVDAHDFGAVRRYPVSHYWDPLEPKLLACETRALRSAATSSDATARQRVSDAVKYSSLGLSNDENRDDEDSQKEKEALETRSKILEKKLARSAEEEAGAVIEVTTLFVTADHGMLLQDVFALEAPLEALLGVQVPRLFFTRTGASPPQQQQQQQPPEETKGEHKEAARAYGDVGLCSRVMRDFVGLDEADEQTRAALLNFSYYLTVGNMDEAHRAVRLIKSPSVWENMAHMCVKTKRLDVAEVCLGHMGHARGSAAVRLAKDQASEVEARVAAVAVQLGLRNDAARLLRECRRYDLLNELYQAAGEWYLALDTAERFDRIHLRSTHHRYALHLESLGQYDAAARHFELADTHRREVPRMLVARGEQAALERYVMRSEDAELLKWWAGYCESLGHLDSAQTCYDKANDYFNLVRVACLANDVPRAADLVDEGRSAAGAYHLARHLEGRGDVTEAIQYFAKSGCYNHAIRLAKEYGLDTDLMQFCIKARPSLQVECAHYFENKGEFEKAVQLYQKGGDLAKALDLCFKVGGSGRAEMFEVLANISKDIDASPAVLARCAEFFIEHDQYEEAVKLYIRGGRFGPAIALCVDRNVKISDDLAEELTPEKSEKIPASERTEILVELAKALKKQQSWGLACKKYTQAGDRPRALKCLLKSGDTKNIIYYASVSRNRDIYILAANYLQSLDWHASTDEAQALVKKIVEFYTKAKAYEQLASFYDAFSQVEIDEYRDYDKALGALKESKAQLDKLPRSSQDKDRRIAALTHRIAIVTDFVQARKYEKSDPDKMVSLCTDILQRRDVDLAIRVGDAYALMIENHHANGQPQDAFALIQQMRQRSIVLHPYIEQDLLEQIHKAVGAEPPTDARRGTDSRHTDDEEDDEIPDEILDDTSDAGSHHK</sequence>
<feature type="domain" description="IFT140 second beta-propeller" evidence="10">
    <location>
        <begin position="618"/>
        <end position="748"/>
    </location>
</feature>
<dbReference type="PROSITE" id="PS50082">
    <property type="entry name" value="WD_REPEATS_2"/>
    <property type="match status" value="1"/>
</dbReference>
<feature type="region of interest" description="Disordered" evidence="8">
    <location>
        <begin position="749"/>
        <end position="770"/>
    </location>
</feature>
<dbReference type="InterPro" id="IPR015943">
    <property type="entry name" value="WD40/YVTN_repeat-like_dom_sf"/>
</dbReference>
<dbReference type="Gene3D" id="1.25.40.470">
    <property type="match status" value="1"/>
</dbReference>
<dbReference type="Pfam" id="PF24762">
    <property type="entry name" value="TPR_IF140-IFT172"/>
    <property type="match status" value="1"/>
</dbReference>
<evidence type="ECO:0000259" key="11">
    <source>
        <dbReference type="Pfam" id="PF24760"/>
    </source>
</evidence>
<evidence type="ECO:0000259" key="9">
    <source>
        <dbReference type="Pfam" id="PF23383"/>
    </source>
</evidence>
<evidence type="ECO:0000256" key="3">
    <source>
        <dbReference type="ARBA" id="ARBA00022737"/>
    </source>
</evidence>
<organism evidence="13 14">
    <name type="scientific">Chrysophaeum taylorii</name>
    <dbReference type="NCBI Taxonomy" id="2483200"/>
    <lineage>
        <taxon>Eukaryota</taxon>
        <taxon>Sar</taxon>
        <taxon>Stramenopiles</taxon>
        <taxon>Ochrophyta</taxon>
        <taxon>Pelagophyceae</taxon>
        <taxon>Pelagomonadales</taxon>
        <taxon>Pelagomonadaceae</taxon>
        <taxon>Chrysophaeum</taxon>
    </lineage>
</organism>
<feature type="domain" description="IF140 C-terminal TPR" evidence="11">
    <location>
        <begin position="1317"/>
        <end position="1439"/>
    </location>
</feature>
<dbReference type="SUPFAM" id="SSF50969">
    <property type="entry name" value="YVTN repeat-like/Quinoprotein amine dehydrogenase"/>
    <property type="match status" value="1"/>
</dbReference>
<dbReference type="GO" id="GO:0036064">
    <property type="term" value="C:ciliary basal body"/>
    <property type="evidence" value="ECO:0007669"/>
    <property type="project" value="TreeGrafter"/>
</dbReference>
<proteinExistence type="predicted"/>
<evidence type="ECO:0000313" key="13">
    <source>
        <dbReference type="EMBL" id="KAJ8605343.1"/>
    </source>
</evidence>
<dbReference type="InterPro" id="IPR056168">
    <property type="entry name" value="TPR_IF140/IFT172/WDR19"/>
</dbReference>
<reference evidence="13" key="1">
    <citation type="submission" date="2023-01" db="EMBL/GenBank/DDBJ databases">
        <title>Metagenome sequencing of chrysophaentin producing Chrysophaeum taylorii.</title>
        <authorList>
            <person name="Davison J."/>
            <person name="Bewley C."/>
        </authorList>
    </citation>
    <scope>NUCLEOTIDE SEQUENCE</scope>
    <source>
        <strain evidence="13">NIES-1699</strain>
    </source>
</reference>
<dbReference type="Pfam" id="PF24760">
    <property type="entry name" value="TPR_IF140_C"/>
    <property type="match status" value="1"/>
</dbReference>
<keyword evidence="2 7" id="KW-0853">WD repeat</keyword>
<dbReference type="GO" id="GO:0030991">
    <property type="term" value="C:intraciliary transport particle A"/>
    <property type="evidence" value="ECO:0007669"/>
    <property type="project" value="TreeGrafter"/>
</dbReference>
<evidence type="ECO:0000256" key="2">
    <source>
        <dbReference type="ARBA" id="ARBA00022574"/>
    </source>
</evidence>
<evidence type="ECO:0000259" key="10">
    <source>
        <dbReference type="Pfam" id="PF23385"/>
    </source>
</evidence>
<dbReference type="FunFam" id="1.25.40.470:FF:000015">
    <property type="entry name" value="Intraflagellar transport particle protein 140"/>
    <property type="match status" value="1"/>
</dbReference>
<feature type="region of interest" description="Disordered" evidence="8">
    <location>
        <begin position="663"/>
        <end position="685"/>
    </location>
</feature>
<dbReference type="InterPro" id="IPR056156">
    <property type="entry name" value="TPR_IF140_C"/>
</dbReference>
<dbReference type="GO" id="GO:0035721">
    <property type="term" value="P:intraciliary retrograde transport"/>
    <property type="evidence" value="ECO:0007669"/>
    <property type="project" value="TreeGrafter"/>
</dbReference>
<feature type="compositionally biased region" description="Acidic residues" evidence="8">
    <location>
        <begin position="1480"/>
        <end position="1495"/>
    </location>
</feature>
<evidence type="ECO:0000313" key="14">
    <source>
        <dbReference type="Proteomes" id="UP001230188"/>
    </source>
</evidence>
<accession>A0AAD7XN40</accession>
<dbReference type="SUPFAM" id="SSF48452">
    <property type="entry name" value="TPR-like"/>
    <property type="match status" value="1"/>
</dbReference>
<evidence type="ECO:0000256" key="8">
    <source>
        <dbReference type="SAM" id="MobiDB-lite"/>
    </source>
</evidence>
<feature type="compositionally biased region" description="Low complexity" evidence="8">
    <location>
        <begin position="753"/>
        <end position="763"/>
    </location>
</feature>
<feature type="domain" description="IFT140 second beta-propeller" evidence="10">
    <location>
        <begin position="383"/>
        <end position="525"/>
    </location>
</feature>
<feature type="region of interest" description="Disordered" evidence="8">
    <location>
        <begin position="520"/>
        <end position="565"/>
    </location>
</feature>
<evidence type="ECO:0000256" key="4">
    <source>
        <dbReference type="ARBA" id="ARBA00022803"/>
    </source>
</evidence>
<dbReference type="InterPro" id="IPR036322">
    <property type="entry name" value="WD40_repeat_dom_sf"/>
</dbReference>
<feature type="domain" description="IF140/IFT172/WDR19 TPR" evidence="12">
    <location>
        <begin position="814"/>
        <end position="1309"/>
    </location>
</feature>
<keyword evidence="3" id="KW-0677">Repeat</keyword>
<evidence type="ECO:0000256" key="7">
    <source>
        <dbReference type="PROSITE-ProRule" id="PRU00221"/>
    </source>
</evidence>
<feature type="domain" description="IFT140 first beta-propeller" evidence="9">
    <location>
        <begin position="155"/>
        <end position="364"/>
    </location>
</feature>
<feature type="repeat" description="WD" evidence="7">
    <location>
        <begin position="282"/>
        <end position="313"/>
    </location>
</feature>